<name>A0ABT3PSY7_9BACT</name>
<organism evidence="1 2">
    <name type="scientific">Fodinibius salsisoli</name>
    <dbReference type="NCBI Taxonomy" id="2820877"/>
    <lineage>
        <taxon>Bacteria</taxon>
        <taxon>Pseudomonadati</taxon>
        <taxon>Balneolota</taxon>
        <taxon>Balneolia</taxon>
        <taxon>Balneolales</taxon>
        <taxon>Balneolaceae</taxon>
        <taxon>Fodinibius</taxon>
    </lineage>
</organism>
<accession>A0ABT3PSY7</accession>
<keyword evidence="2" id="KW-1185">Reference proteome</keyword>
<dbReference type="RefSeq" id="WP_265767786.1">
    <property type="nucleotide sequence ID" value="NZ_JAGGJA010000019.1"/>
</dbReference>
<dbReference type="Proteomes" id="UP001207918">
    <property type="component" value="Unassembled WGS sequence"/>
</dbReference>
<comment type="caution">
    <text evidence="1">The sequence shown here is derived from an EMBL/GenBank/DDBJ whole genome shotgun (WGS) entry which is preliminary data.</text>
</comment>
<protein>
    <recommendedName>
        <fullName evidence="3">Transposase</fullName>
    </recommendedName>
</protein>
<sequence length="68" mass="7997">MIYSDIDLHKTNIDYTHYKVVKRFYRKIKRRSGRSVVRAVVDKELAKGVWHILTKKQVRGIPTAVGTR</sequence>
<proteinExistence type="predicted"/>
<gene>
    <name evidence="1" type="ORF">J6I44_19065</name>
</gene>
<evidence type="ECO:0000313" key="2">
    <source>
        <dbReference type="Proteomes" id="UP001207918"/>
    </source>
</evidence>
<dbReference type="EMBL" id="JAGGJA010000019">
    <property type="protein sequence ID" value="MCW9708968.1"/>
    <property type="molecule type" value="Genomic_DNA"/>
</dbReference>
<evidence type="ECO:0000313" key="1">
    <source>
        <dbReference type="EMBL" id="MCW9708968.1"/>
    </source>
</evidence>
<evidence type="ECO:0008006" key="3">
    <source>
        <dbReference type="Google" id="ProtNLM"/>
    </source>
</evidence>
<reference evidence="1 2" key="1">
    <citation type="submission" date="2021-03" db="EMBL/GenBank/DDBJ databases">
        <title>Aliifodinibius sp. nov., a new bacterium isolated from saline soil.</title>
        <authorList>
            <person name="Galisteo C."/>
            <person name="De La Haba R."/>
            <person name="Sanchez-Porro C."/>
            <person name="Ventosa A."/>
        </authorList>
    </citation>
    <scope>NUCLEOTIDE SEQUENCE [LARGE SCALE GENOMIC DNA]</scope>
    <source>
        <strain evidence="1 2">1BSP15-2V2</strain>
    </source>
</reference>